<keyword evidence="1" id="KW-0732">Signal</keyword>
<evidence type="ECO:0000256" key="1">
    <source>
        <dbReference type="SAM" id="SignalP"/>
    </source>
</evidence>
<feature type="signal peptide" evidence="1">
    <location>
        <begin position="1"/>
        <end position="29"/>
    </location>
</feature>
<dbReference type="EMBL" id="CAJNJA010043474">
    <property type="protein sequence ID" value="CAE7794044.1"/>
    <property type="molecule type" value="Genomic_DNA"/>
</dbReference>
<reference evidence="2" key="1">
    <citation type="submission" date="2021-02" db="EMBL/GenBank/DDBJ databases">
        <authorList>
            <person name="Dougan E. K."/>
            <person name="Rhodes N."/>
            <person name="Thang M."/>
            <person name="Chan C."/>
        </authorList>
    </citation>
    <scope>NUCLEOTIDE SEQUENCE</scope>
</reference>
<proteinExistence type="predicted"/>
<feature type="chain" id="PRO_5032739091" evidence="1">
    <location>
        <begin position="30"/>
        <end position="208"/>
    </location>
</feature>
<feature type="non-terminal residue" evidence="2">
    <location>
        <position position="1"/>
    </location>
</feature>
<dbReference type="Proteomes" id="UP000601435">
    <property type="component" value="Unassembled WGS sequence"/>
</dbReference>
<dbReference type="AlphaFoldDB" id="A0A812YSK2"/>
<gene>
    <name evidence="2" type="ORF">SNEC2469_LOCUS23357</name>
</gene>
<accession>A0A812YSK2</accession>
<dbReference type="OrthoDB" id="413538at2759"/>
<protein>
    <submittedName>
        <fullName evidence="2">Uncharacterized protein</fullName>
    </submittedName>
</protein>
<organism evidence="2 3">
    <name type="scientific">Symbiodinium necroappetens</name>
    <dbReference type="NCBI Taxonomy" id="1628268"/>
    <lineage>
        <taxon>Eukaryota</taxon>
        <taxon>Sar</taxon>
        <taxon>Alveolata</taxon>
        <taxon>Dinophyceae</taxon>
        <taxon>Suessiales</taxon>
        <taxon>Symbiodiniaceae</taxon>
        <taxon>Symbiodinium</taxon>
    </lineage>
</organism>
<comment type="caution">
    <text evidence="2">The sequence shown here is derived from an EMBL/GenBank/DDBJ whole genome shotgun (WGS) entry which is preliminary data.</text>
</comment>
<keyword evidence="3" id="KW-1185">Reference proteome</keyword>
<name>A0A812YSK2_9DINO</name>
<evidence type="ECO:0000313" key="3">
    <source>
        <dbReference type="Proteomes" id="UP000601435"/>
    </source>
</evidence>
<sequence>MPLSPDRTIEVIIFLVLLVWWLDISPDSGIQFLDYFAGRARLALVAEGAGYKVQAYDKAYGDALGKRKNKRSSMDLNSNAGMVIAISLILRSKLDQLVAAFGVVCSSFVPVNKGTSKRCYLCPLGDESSLAVRKGNKLMARSTILMHLVVAAGDVQSFDVDEKVPIFHVEADVAVVYFGHNREYTFCYARHFVLMLEDMMAQRPIEFT</sequence>
<evidence type="ECO:0000313" key="2">
    <source>
        <dbReference type="EMBL" id="CAE7794044.1"/>
    </source>
</evidence>